<dbReference type="PANTHER" id="PTHR13817:SF16">
    <property type="entry name" value="MYOMESIN-1"/>
    <property type="match status" value="1"/>
</dbReference>
<evidence type="ECO:0000313" key="3">
    <source>
        <dbReference type="EMBL" id="TXL69027.1"/>
    </source>
</evidence>
<feature type="domain" description="Fibronectin type-III" evidence="2">
    <location>
        <begin position="3"/>
        <end position="77"/>
    </location>
</feature>
<reference evidence="3 4" key="1">
    <citation type="submission" date="2018-10" db="EMBL/GenBank/DDBJ databases">
        <title>Draft genome sequence of Pantoea vagans isolated from corpses of the sugarcane aphid Melanaphis sacchari Zehntner.</title>
        <authorList>
            <person name="Toledo E."/>
            <person name="Pena G."/>
            <person name="Lozano L."/>
        </authorList>
    </citation>
    <scope>NUCLEOTIDE SEQUENCE [LARGE SCALE GENOMIC DNA]</scope>
    <source>
        <strain evidence="3 4">ET-90</strain>
    </source>
</reference>
<dbReference type="InterPro" id="IPR050964">
    <property type="entry name" value="Striated_Muscle_Regulatory"/>
</dbReference>
<organism evidence="3 4">
    <name type="scientific">Pantoea vagans</name>
    <dbReference type="NCBI Taxonomy" id="470934"/>
    <lineage>
        <taxon>Bacteria</taxon>
        <taxon>Pseudomonadati</taxon>
        <taxon>Pseudomonadota</taxon>
        <taxon>Gammaproteobacteria</taxon>
        <taxon>Enterobacterales</taxon>
        <taxon>Erwiniaceae</taxon>
        <taxon>Pantoea</taxon>
    </lineage>
</organism>
<comment type="caution">
    <text evidence="3">The sequence shown here is derived from an EMBL/GenBank/DDBJ whole genome shotgun (WGS) entry which is preliminary data.</text>
</comment>
<evidence type="ECO:0000259" key="2">
    <source>
        <dbReference type="PROSITE" id="PS50853"/>
    </source>
</evidence>
<protein>
    <submittedName>
        <fullName evidence="3">Fibronectin type III domain-containing protein</fullName>
    </submittedName>
</protein>
<keyword evidence="1" id="KW-0677">Repeat</keyword>
<name>A0ABY3L9H2_9GAMM</name>
<accession>A0ABY3L9H2</accession>
<sequence length="77" mass="8714">PGAPLDVRCLDANKDYIIVTWKQPAIDRGNSIVGYFVDRCEVGTTHWIQCNDTPVKFARFPVTGLVEGRSYIFRVRA</sequence>
<dbReference type="PROSITE" id="PS50853">
    <property type="entry name" value="FN3"/>
    <property type="match status" value="1"/>
</dbReference>
<dbReference type="InterPro" id="IPR013783">
    <property type="entry name" value="Ig-like_fold"/>
</dbReference>
<dbReference type="InterPro" id="IPR036116">
    <property type="entry name" value="FN3_sf"/>
</dbReference>
<dbReference type="PANTHER" id="PTHR13817">
    <property type="entry name" value="TITIN"/>
    <property type="match status" value="1"/>
</dbReference>
<dbReference type="Pfam" id="PF00041">
    <property type="entry name" value="fn3"/>
    <property type="match status" value="1"/>
</dbReference>
<dbReference type="PRINTS" id="PR00014">
    <property type="entry name" value="FNTYPEIII"/>
</dbReference>
<dbReference type="CDD" id="cd00063">
    <property type="entry name" value="FN3"/>
    <property type="match status" value="1"/>
</dbReference>
<dbReference type="Proteomes" id="UP000426772">
    <property type="component" value="Unassembled WGS sequence"/>
</dbReference>
<evidence type="ECO:0000256" key="1">
    <source>
        <dbReference type="ARBA" id="ARBA00022737"/>
    </source>
</evidence>
<feature type="non-terminal residue" evidence="3">
    <location>
        <position position="1"/>
    </location>
</feature>
<dbReference type="Gene3D" id="2.60.40.10">
    <property type="entry name" value="Immunoglobulins"/>
    <property type="match status" value="1"/>
</dbReference>
<keyword evidence="4" id="KW-1185">Reference proteome</keyword>
<gene>
    <name evidence="3" type="ORF">D9O29_24155</name>
</gene>
<proteinExistence type="predicted"/>
<dbReference type="InterPro" id="IPR003961">
    <property type="entry name" value="FN3_dom"/>
</dbReference>
<evidence type="ECO:0000313" key="4">
    <source>
        <dbReference type="Proteomes" id="UP000426772"/>
    </source>
</evidence>
<dbReference type="EMBL" id="RCNL01000252">
    <property type="protein sequence ID" value="TXL69027.1"/>
    <property type="molecule type" value="Genomic_DNA"/>
</dbReference>
<feature type="non-terminal residue" evidence="3">
    <location>
        <position position="77"/>
    </location>
</feature>
<dbReference type="SUPFAM" id="SSF49265">
    <property type="entry name" value="Fibronectin type III"/>
    <property type="match status" value="1"/>
</dbReference>